<dbReference type="Gene3D" id="2.60.120.200">
    <property type="match status" value="1"/>
</dbReference>
<dbReference type="PANTHER" id="PTHR10963:SF24">
    <property type="entry name" value="GLYCOSIDASE C21B10.07-RELATED"/>
    <property type="match status" value="1"/>
</dbReference>
<sequence length="508" mass="54916">MVILRTLLAVIPVVSLTTGYKLKAKYDASNFFDDNSFRFYNGWDKFTQGLALYVSKEEATELGLARIEGSKVHLGVDTAQVLTPQEPGEGYGRKSLRLEGVQTFDNGLFVADFDHLPSGCGMWPAFWLLHDTADQEEWYSEFDIIEGVSKNTWNELSLHTAQTPCKMQDNGGSGKTRQDLECMSGYDCGADGPDDSFGQAFNDHHGGVWAAQVENDGIKAWFFARGSEPLGWDGANPDPSTWGTPVMNSAGDGCDIQKTFKKMKIIINITFCGRYAGGDAWSGYRGCAAETHDDSCNHFVATNPSKLKEVFYLINSVRVYQDGDGGGYQESTLAHTAAQTARTPFDTKDLSTTTTELVTLPATMTHGANYGPYDPPASATTPITLASFYGKGLSAVTSNPGVVVMTTIITTTKVMTLPATLTGGDNYSPYDPSAASAKPIGTTIGGINYVPYDPSATSTKPTGTTMEDITNYTTIQTYCTSSKKAATISNRLTGYCINCDRSRVGEDD</sequence>
<dbReference type="RefSeq" id="XP_043172584.1">
    <property type="nucleotide sequence ID" value="XM_043316649.1"/>
</dbReference>
<dbReference type="PANTHER" id="PTHR10963">
    <property type="entry name" value="GLYCOSYL HYDROLASE-RELATED"/>
    <property type="match status" value="1"/>
</dbReference>
<feature type="chain" id="PRO_5035312885" description="GH16 domain-containing protein" evidence="1">
    <location>
        <begin position="20"/>
        <end position="508"/>
    </location>
</feature>
<accession>A0A8J2N2U0</accession>
<gene>
    <name evidence="3" type="ORF">ALTATR162_LOCUS9016</name>
</gene>
<dbReference type="InterPro" id="IPR050546">
    <property type="entry name" value="Glycosyl_Hydrlase_16"/>
</dbReference>
<dbReference type="GO" id="GO:0004553">
    <property type="term" value="F:hydrolase activity, hydrolyzing O-glycosyl compounds"/>
    <property type="evidence" value="ECO:0007669"/>
    <property type="project" value="InterPro"/>
</dbReference>
<dbReference type="GeneID" id="67021191"/>
<evidence type="ECO:0000313" key="3">
    <source>
        <dbReference type="EMBL" id="CAG5179067.1"/>
    </source>
</evidence>
<keyword evidence="4" id="KW-1185">Reference proteome</keyword>
<evidence type="ECO:0000313" key="4">
    <source>
        <dbReference type="Proteomes" id="UP000676310"/>
    </source>
</evidence>
<name>A0A8J2N2U0_9PLEO</name>
<dbReference type="Proteomes" id="UP000676310">
    <property type="component" value="Unassembled WGS sequence"/>
</dbReference>
<dbReference type="InterPro" id="IPR013320">
    <property type="entry name" value="ConA-like_dom_sf"/>
</dbReference>
<dbReference type="Pfam" id="PF26113">
    <property type="entry name" value="GH16_XgeA"/>
    <property type="match status" value="1"/>
</dbReference>
<organism evidence="3 4">
    <name type="scientific">Alternaria atra</name>
    <dbReference type="NCBI Taxonomy" id="119953"/>
    <lineage>
        <taxon>Eukaryota</taxon>
        <taxon>Fungi</taxon>
        <taxon>Dikarya</taxon>
        <taxon>Ascomycota</taxon>
        <taxon>Pezizomycotina</taxon>
        <taxon>Dothideomycetes</taxon>
        <taxon>Pleosporomycetidae</taxon>
        <taxon>Pleosporales</taxon>
        <taxon>Pleosporineae</taxon>
        <taxon>Pleosporaceae</taxon>
        <taxon>Alternaria</taxon>
        <taxon>Alternaria sect. Ulocladioides</taxon>
    </lineage>
</organism>
<dbReference type="EMBL" id="CAJRGZ010000023">
    <property type="protein sequence ID" value="CAG5179067.1"/>
    <property type="molecule type" value="Genomic_DNA"/>
</dbReference>
<feature type="signal peptide" evidence="1">
    <location>
        <begin position="1"/>
        <end position="19"/>
    </location>
</feature>
<evidence type="ECO:0000259" key="2">
    <source>
        <dbReference type="PROSITE" id="PS51762"/>
    </source>
</evidence>
<dbReference type="PROSITE" id="PS51762">
    <property type="entry name" value="GH16_2"/>
    <property type="match status" value="1"/>
</dbReference>
<dbReference type="GO" id="GO:0009251">
    <property type="term" value="P:glucan catabolic process"/>
    <property type="evidence" value="ECO:0007669"/>
    <property type="project" value="TreeGrafter"/>
</dbReference>
<proteinExistence type="predicted"/>
<dbReference type="InterPro" id="IPR000757">
    <property type="entry name" value="Beta-glucanase-like"/>
</dbReference>
<dbReference type="OrthoDB" id="192832at2759"/>
<keyword evidence="1" id="KW-0732">Signal</keyword>
<evidence type="ECO:0000256" key="1">
    <source>
        <dbReference type="SAM" id="SignalP"/>
    </source>
</evidence>
<protein>
    <recommendedName>
        <fullName evidence="2">GH16 domain-containing protein</fullName>
    </recommendedName>
</protein>
<dbReference type="AlphaFoldDB" id="A0A8J2N2U0"/>
<feature type="domain" description="GH16" evidence="2">
    <location>
        <begin position="4"/>
        <end position="325"/>
    </location>
</feature>
<reference evidence="3" key="1">
    <citation type="submission" date="2021-05" db="EMBL/GenBank/DDBJ databases">
        <authorList>
            <person name="Stam R."/>
        </authorList>
    </citation>
    <scope>NUCLEOTIDE SEQUENCE</scope>
    <source>
        <strain evidence="3">CS162</strain>
    </source>
</reference>
<comment type="caution">
    <text evidence="3">The sequence shown here is derived from an EMBL/GenBank/DDBJ whole genome shotgun (WGS) entry which is preliminary data.</text>
</comment>
<dbReference type="SUPFAM" id="SSF49899">
    <property type="entry name" value="Concanavalin A-like lectins/glucanases"/>
    <property type="match status" value="1"/>
</dbReference>